<dbReference type="SMART" id="SM00239">
    <property type="entry name" value="C2"/>
    <property type="match status" value="1"/>
</dbReference>
<gene>
    <name evidence="2" type="ORF">FGO68_gene14041</name>
</gene>
<evidence type="ECO:0000313" key="2">
    <source>
        <dbReference type="EMBL" id="TNV80404.1"/>
    </source>
</evidence>
<dbReference type="PANTHER" id="PTHR47052:SF3">
    <property type="entry name" value="INGRESSION PROTEIN 1"/>
    <property type="match status" value="1"/>
</dbReference>
<protein>
    <recommendedName>
        <fullName evidence="1">C2 domain-containing protein</fullName>
    </recommendedName>
</protein>
<sequence length="314" mass="34995">MRIIVDQSNQVNRETYLAKEGSYPSQDLFQQSNYPGCGKQQNSGILQITIVRALILHDEDFSEGKIDPFIQISYKSFKRSTMIRHCSGLNPTWDEEFSIKLDDYEDLITLSCFDKDLFMNDLIGESSLKVSELVEKFGGGDRYATLYHDGQKSVHLLMKATYQAESRASHQFSLYAPAQVSQQKGSPFIGGYSPHLYQLSQLSSAHLTPKQNLRAICPKECASVTVSTPTLTKSVVSLKKFDGHSFSRNGNIARIGAGTMALAGMSISSNIGSIQGNQRHAPMNSEETIINQNISYNRSNQTKLLREGLKSYLL</sequence>
<proteinExistence type="predicted"/>
<dbReference type="Gene3D" id="2.60.40.150">
    <property type="entry name" value="C2 domain"/>
    <property type="match status" value="1"/>
</dbReference>
<evidence type="ECO:0000259" key="1">
    <source>
        <dbReference type="PROSITE" id="PS50004"/>
    </source>
</evidence>
<dbReference type="PANTHER" id="PTHR47052">
    <property type="entry name" value="CONSERVED SERINE PROLINE-RICH PROTEIN (AFU_ORTHOLOGUE AFUA_2G01790)"/>
    <property type="match status" value="1"/>
</dbReference>
<dbReference type="SUPFAM" id="SSF49562">
    <property type="entry name" value="C2 domain (Calcium/lipid-binding domain, CaLB)"/>
    <property type="match status" value="1"/>
</dbReference>
<accession>A0A8J8T339</accession>
<name>A0A8J8T339_HALGN</name>
<reference evidence="2" key="1">
    <citation type="submission" date="2019-06" db="EMBL/GenBank/DDBJ databases">
        <authorList>
            <person name="Zheng W."/>
        </authorList>
    </citation>
    <scope>NUCLEOTIDE SEQUENCE</scope>
    <source>
        <strain evidence="2">QDHG01</strain>
    </source>
</reference>
<dbReference type="Pfam" id="PF00168">
    <property type="entry name" value="C2"/>
    <property type="match status" value="1"/>
</dbReference>
<dbReference type="InterPro" id="IPR000008">
    <property type="entry name" value="C2_dom"/>
</dbReference>
<dbReference type="InterPro" id="IPR035892">
    <property type="entry name" value="C2_domain_sf"/>
</dbReference>
<keyword evidence="3" id="KW-1185">Reference proteome</keyword>
<dbReference type="InterPro" id="IPR052981">
    <property type="entry name" value="Ingression_C2_domain"/>
</dbReference>
<comment type="caution">
    <text evidence="2">The sequence shown here is derived from an EMBL/GenBank/DDBJ whole genome shotgun (WGS) entry which is preliminary data.</text>
</comment>
<feature type="domain" description="C2" evidence="1">
    <location>
        <begin position="24"/>
        <end position="144"/>
    </location>
</feature>
<dbReference type="PROSITE" id="PS50004">
    <property type="entry name" value="C2"/>
    <property type="match status" value="1"/>
</dbReference>
<dbReference type="CDD" id="cd00030">
    <property type="entry name" value="C2"/>
    <property type="match status" value="1"/>
</dbReference>
<dbReference type="EMBL" id="RRYP01007548">
    <property type="protein sequence ID" value="TNV80404.1"/>
    <property type="molecule type" value="Genomic_DNA"/>
</dbReference>
<dbReference type="Proteomes" id="UP000785679">
    <property type="component" value="Unassembled WGS sequence"/>
</dbReference>
<dbReference type="OrthoDB" id="447506at2759"/>
<evidence type="ECO:0000313" key="3">
    <source>
        <dbReference type="Proteomes" id="UP000785679"/>
    </source>
</evidence>
<dbReference type="AlphaFoldDB" id="A0A8J8T339"/>
<organism evidence="2 3">
    <name type="scientific">Halteria grandinella</name>
    <dbReference type="NCBI Taxonomy" id="5974"/>
    <lineage>
        <taxon>Eukaryota</taxon>
        <taxon>Sar</taxon>
        <taxon>Alveolata</taxon>
        <taxon>Ciliophora</taxon>
        <taxon>Intramacronucleata</taxon>
        <taxon>Spirotrichea</taxon>
        <taxon>Stichotrichia</taxon>
        <taxon>Sporadotrichida</taxon>
        <taxon>Halteriidae</taxon>
        <taxon>Halteria</taxon>
    </lineage>
</organism>